<evidence type="ECO:0000256" key="2">
    <source>
        <dbReference type="ARBA" id="ARBA00022723"/>
    </source>
</evidence>
<gene>
    <name evidence="5" type="primary">astE</name>
    <name evidence="9" type="ordered locus">Marme_3378</name>
</gene>
<sequence length="359" mass="40179">MMIPDNDFLAHTLKALDNNDRASVDYGSFIVVTEGLGVLRFEPKYQSEASGASVDQSGIERIVVSKTKFQPVSLVISVGIHGNETGPMELVNQIVKDMLNQDLSPSIRLLIIIGNPHAAVKGERFCDVNLNRLFLGAHKNYIGREVKRAIFLEHCVTRFFDEAPANHTRLHYDLHTAIRGSKYKKFAVHPYIGNKRYNLTQFSFIAECGIEAVLLSHQPTTTFSYYSYAEHDAQAFTIELGKVHPFGRNDLSEFEAINVGLRSLIETGALVSSERYVSMKVFKVIDSLVKDSDGYRLNIPDDMENFTPFDKATVLAESDKGRYVIKQTGDSVVFPNVNLPVGQRAGLVIREVKNKDLFS</sequence>
<dbReference type="Gene3D" id="2.40.50.630">
    <property type="match status" value="1"/>
</dbReference>
<reference evidence="9 10" key="1">
    <citation type="journal article" date="2012" name="Stand. Genomic Sci.">
        <title>Complete genome sequence of the melanogenic marine bacterium Marinomonas mediterranea type strain (MMB-1(T)).</title>
        <authorList>
            <person name="Lucas-Elio P."/>
            <person name="Goodwin L."/>
            <person name="Woyke T."/>
            <person name="Pitluck S."/>
            <person name="Nolan M."/>
            <person name="Kyrpides N.C."/>
            <person name="Detter J.C."/>
            <person name="Copeland A."/>
            <person name="Teshima H."/>
            <person name="Bruce D."/>
            <person name="Detter C."/>
            <person name="Tapia R."/>
            <person name="Han S."/>
            <person name="Land M.L."/>
            <person name="Ivanova N."/>
            <person name="Mikhailova N."/>
            <person name="Johnston A.W."/>
            <person name="Sanchez-Amat A."/>
        </authorList>
    </citation>
    <scope>NUCLEOTIDE SEQUENCE [LARGE SCALE GENOMIC DNA]</scope>
    <source>
        <strain evidence="10">ATCC 700492 / JCM 21426 / NBRC 103028 / MMB-1</strain>
    </source>
</reference>
<dbReference type="EMBL" id="CP002583">
    <property type="protein sequence ID" value="ADZ92594.1"/>
    <property type="molecule type" value="Genomic_DNA"/>
</dbReference>
<keyword evidence="2 5" id="KW-0479">Metal-binding</keyword>
<comment type="catalytic activity">
    <reaction evidence="5">
        <text>N-succinyl-L-glutamate + H2O = L-glutamate + succinate</text>
        <dbReference type="Rhea" id="RHEA:15169"/>
        <dbReference type="ChEBI" id="CHEBI:15377"/>
        <dbReference type="ChEBI" id="CHEBI:29985"/>
        <dbReference type="ChEBI" id="CHEBI:30031"/>
        <dbReference type="ChEBI" id="CHEBI:58763"/>
        <dbReference type="EC" id="3.5.1.96"/>
    </reaction>
</comment>
<accession>F2K4V1</accession>
<dbReference type="PANTHER" id="PTHR15162:SF7">
    <property type="entry name" value="SUCCINYLGLUTAMATE DESUCCINYLASE"/>
    <property type="match status" value="1"/>
</dbReference>
<dbReference type="InterPro" id="IPR007036">
    <property type="entry name" value="Aste_AspA_hybrid_dom"/>
</dbReference>
<comment type="function">
    <text evidence="5">Transforms N(2)-succinylglutamate into succinate and glutamate.</text>
</comment>
<comment type="pathway">
    <text evidence="5">Amino-acid degradation; L-arginine degradation via AST pathway; L-glutamate and succinate from L-arginine: step 5/5.</text>
</comment>
<dbReference type="NCBIfam" id="NF003706">
    <property type="entry name" value="PRK05324.1"/>
    <property type="match status" value="1"/>
</dbReference>
<comment type="similarity">
    <text evidence="5">Belongs to the AspA/AstE family. Succinylglutamate desuccinylase subfamily.</text>
</comment>
<dbReference type="eggNOG" id="COG2988">
    <property type="taxonomic scope" value="Bacteria"/>
</dbReference>
<evidence type="ECO:0000256" key="1">
    <source>
        <dbReference type="ARBA" id="ARBA00022503"/>
    </source>
</evidence>
<dbReference type="PATRIC" id="fig|717774.3.peg.3477"/>
<evidence type="ECO:0000256" key="4">
    <source>
        <dbReference type="ARBA" id="ARBA00022833"/>
    </source>
</evidence>
<evidence type="ECO:0000313" key="10">
    <source>
        <dbReference type="Proteomes" id="UP000001062"/>
    </source>
</evidence>
<evidence type="ECO:0000313" key="9">
    <source>
        <dbReference type="EMBL" id="ADZ92594.1"/>
    </source>
</evidence>
<dbReference type="GO" id="GO:0019545">
    <property type="term" value="P:L-arginine catabolic process to succinate"/>
    <property type="evidence" value="ECO:0007669"/>
    <property type="project" value="UniProtKB-UniRule"/>
</dbReference>
<dbReference type="Pfam" id="PF24827">
    <property type="entry name" value="AstE_AspA_cat"/>
    <property type="match status" value="1"/>
</dbReference>
<dbReference type="GO" id="GO:0008270">
    <property type="term" value="F:zinc ion binding"/>
    <property type="evidence" value="ECO:0007669"/>
    <property type="project" value="UniProtKB-UniRule"/>
</dbReference>
<dbReference type="Pfam" id="PF04952">
    <property type="entry name" value="AstE_AspA_hybrid"/>
    <property type="match status" value="1"/>
</dbReference>
<feature type="binding site" evidence="5">
    <location>
        <position position="175"/>
    </location>
    <ligand>
        <name>Zn(2+)</name>
        <dbReference type="ChEBI" id="CHEBI:29105"/>
    </ligand>
</feature>
<comment type="cofactor">
    <cofactor evidence="5">
        <name>Zn(2+)</name>
        <dbReference type="ChEBI" id="CHEBI:29105"/>
    </cofactor>
    <text evidence="5">Binds 1 zinc ion per subunit.</text>
</comment>
<evidence type="ECO:0000259" key="8">
    <source>
        <dbReference type="Pfam" id="PF24827"/>
    </source>
</evidence>
<dbReference type="EC" id="3.5.1.96" evidence="5 6"/>
<dbReference type="NCBIfam" id="TIGR03242">
    <property type="entry name" value="arg_catab_astE"/>
    <property type="match status" value="1"/>
</dbReference>
<feature type="active site" evidence="5">
    <location>
        <position position="239"/>
    </location>
</feature>
<evidence type="ECO:0000256" key="6">
    <source>
        <dbReference type="NCBIfam" id="TIGR03242"/>
    </source>
</evidence>
<evidence type="ECO:0000256" key="5">
    <source>
        <dbReference type="HAMAP-Rule" id="MF_00767"/>
    </source>
</evidence>
<dbReference type="Gene3D" id="3.40.630.10">
    <property type="entry name" value="Zn peptidases"/>
    <property type="match status" value="1"/>
</dbReference>
<dbReference type="InterPro" id="IPR055438">
    <property type="entry name" value="AstE_AspA_cat"/>
</dbReference>
<feature type="binding site" evidence="5">
    <location>
        <position position="84"/>
    </location>
    <ligand>
        <name>Zn(2+)</name>
        <dbReference type="ChEBI" id="CHEBI:29105"/>
    </ligand>
</feature>
<evidence type="ECO:0000256" key="3">
    <source>
        <dbReference type="ARBA" id="ARBA00022801"/>
    </source>
</evidence>
<protein>
    <recommendedName>
        <fullName evidence="5 6">Succinylglutamate desuccinylase</fullName>
        <ecNumber evidence="5 6">3.5.1.96</ecNumber>
    </recommendedName>
</protein>
<dbReference type="InterPro" id="IPR050178">
    <property type="entry name" value="AspA/AstE_fam"/>
</dbReference>
<name>F2K4V1_MARM1</name>
<dbReference type="InterPro" id="IPR016681">
    <property type="entry name" value="SuccinylGlu_desuccinylase"/>
</dbReference>
<feature type="domain" description="AstE/AspA barrel-sandwich hybrid" evidence="7">
    <location>
        <begin position="278"/>
        <end position="351"/>
    </location>
</feature>
<dbReference type="GO" id="GO:0016788">
    <property type="term" value="F:hydrolase activity, acting on ester bonds"/>
    <property type="evidence" value="ECO:0007669"/>
    <property type="project" value="UniProtKB-UniRule"/>
</dbReference>
<proteinExistence type="inferred from homology"/>
<dbReference type="UniPathway" id="UPA00185">
    <property type="reaction ID" value="UER00283"/>
</dbReference>
<organism evidence="9 10">
    <name type="scientific">Marinomonas mediterranea (strain ATCC 700492 / JCM 21426 / NBRC 103028 / MMB-1)</name>
    <dbReference type="NCBI Taxonomy" id="717774"/>
    <lineage>
        <taxon>Bacteria</taxon>
        <taxon>Pseudomonadati</taxon>
        <taxon>Pseudomonadota</taxon>
        <taxon>Gammaproteobacteria</taxon>
        <taxon>Oceanospirillales</taxon>
        <taxon>Oceanospirillaceae</taxon>
        <taxon>Marinomonas</taxon>
    </lineage>
</organism>
<keyword evidence="3 5" id="KW-0378">Hydrolase</keyword>
<dbReference type="RefSeq" id="WP_013662496.1">
    <property type="nucleotide sequence ID" value="NC_015276.1"/>
</dbReference>
<evidence type="ECO:0000259" key="7">
    <source>
        <dbReference type="Pfam" id="PF04952"/>
    </source>
</evidence>
<keyword evidence="1 5" id="KW-0056">Arginine metabolism</keyword>
<dbReference type="GO" id="GO:0009017">
    <property type="term" value="F:succinylglutamate desuccinylase activity"/>
    <property type="evidence" value="ECO:0007669"/>
    <property type="project" value="UniProtKB-UniRule"/>
</dbReference>
<keyword evidence="4 5" id="KW-0862">Zinc</keyword>
<dbReference type="STRING" id="717774.Marme_3378"/>
<keyword evidence="10" id="KW-1185">Reference proteome</keyword>
<dbReference type="KEGG" id="mme:Marme_3378"/>
<dbReference type="HAMAP" id="MF_00767">
    <property type="entry name" value="Arg_catab_AstE"/>
    <property type="match status" value="1"/>
</dbReference>
<dbReference type="AlphaFoldDB" id="F2K4V1"/>
<dbReference type="SUPFAM" id="SSF53187">
    <property type="entry name" value="Zn-dependent exopeptidases"/>
    <property type="match status" value="1"/>
</dbReference>
<dbReference type="PANTHER" id="PTHR15162">
    <property type="entry name" value="ASPARTOACYLASE"/>
    <property type="match status" value="1"/>
</dbReference>
<dbReference type="GO" id="GO:0019544">
    <property type="term" value="P:L-arginine catabolic process to L-glutamate"/>
    <property type="evidence" value="ECO:0007669"/>
    <property type="project" value="UniProtKB-UniRule"/>
</dbReference>
<feature type="binding site" evidence="5">
    <location>
        <position position="81"/>
    </location>
    <ligand>
        <name>Zn(2+)</name>
        <dbReference type="ChEBI" id="CHEBI:29105"/>
    </ligand>
</feature>
<dbReference type="Proteomes" id="UP000001062">
    <property type="component" value="Chromosome"/>
</dbReference>
<dbReference type="HOGENOM" id="CLU_071608_0_0_6"/>
<feature type="domain" description="Succinylglutamate desuccinylase/Aspartoacylase catalytic" evidence="8">
    <location>
        <begin position="73"/>
        <end position="260"/>
    </location>
</feature>